<protein>
    <submittedName>
        <fullName evidence="2">Adhesin major subunit pilin</fullName>
    </submittedName>
</protein>
<evidence type="ECO:0000313" key="2">
    <source>
        <dbReference type="EMBL" id="KHK64424.1"/>
    </source>
</evidence>
<dbReference type="EMBL" id="JQGJ01000006">
    <property type="protein sequence ID" value="KHK64424.1"/>
    <property type="molecule type" value="Genomic_DNA"/>
</dbReference>
<accession>A0A0B1Z007</accession>
<reference evidence="3" key="1">
    <citation type="submission" date="2015-03" db="EMBL/GenBank/DDBJ databases">
        <title>Pseudomonas frederiksbergensis hydrocarbon degrader.</title>
        <authorList>
            <person name="Brown L.M."/>
            <person name="Ruiz O.N."/>
            <person name="Mueller S."/>
            <person name="Gunasekera T.S."/>
        </authorList>
    </citation>
    <scope>NUCLEOTIDE SEQUENCE [LARGE SCALE GENOMIC DNA]</scope>
    <source>
        <strain evidence="3">SI8</strain>
    </source>
</reference>
<sequence length="167" mass="18162">MHELMTAVVLGAAILSPLQAGAADDARSTIHITANIPNKQFHVQPRNPDFGKDEVMHYNPLTYQLTPLRHTFDVKNTDGSVHAYIENGASSGSIPLTNGVDYVGLRVIFNEVPLDNLPKEVVDDATSTPGTQAEMRIVVAMPPRPLSPGLYNADFTVIFDAVPRVML</sequence>
<dbReference type="RefSeq" id="WP_039591452.1">
    <property type="nucleotide sequence ID" value="NZ_CP142104.1"/>
</dbReference>
<evidence type="ECO:0000313" key="3">
    <source>
        <dbReference type="Proteomes" id="UP000030949"/>
    </source>
</evidence>
<gene>
    <name evidence="2" type="ORF">JZ00_11705</name>
</gene>
<dbReference type="Gene3D" id="2.60.40.2040">
    <property type="entry name" value="CFA/I fimbrial subunit E, pilin domain"/>
    <property type="match status" value="1"/>
</dbReference>
<dbReference type="AlphaFoldDB" id="A0A0B1Z007"/>
<evidence type="ECO:0000256" key="1">
    <source>
        <dbReference type="SAM" id="SignalP"/>
    </source>
</evidence>
<feature type="signal peptide" evidence="1">
    <location>
        <begin position="1"/>
        <end position="22"/>
    </location>
</feature>
<name>A0A0B1Z007_9PSED</name>
<organism evidence="2 3">
    <name type="scientific">Pseudomonas frederiksbergensis</name>
    <dbReference type="NCBI Taxonomy" id="104087"/>
    <lineage>
        <taxon>Bacteria</taxon>
        <taxon>Pseudomonadati</taxon>
        <taxon>Pseudomonadota</taxon>
        <taxon>Gammaproteobacteria</taxon>
        <taxon>Pseudomonadales</taxon>
        <taxon>Pseudomonadaceae</taxon>
        <taxon>Pseudomonas</taxon>
    </lineage>
</organism>
<comment type="caution">
    <text evidence="2">The sequence shown here is derived from an EMBL/GenBank/DDBJ whole genome shotgun (WGS) entry which is preliminary data.</text>
</comment>
<feature type="chain" id="PRO_5002068308" evidence="1">
    <location>
        <begin position="23"/>
        <end position="167"/>
    </location>
</feature>
<proteinExistence type="predicted"/>
<dbReference type="Proteomes" id="UP000030949">
    <property type="component" value="Unassembled WGS sequence"/>
</dbReference>
<keyword evidence="1" id="KW-0732">Signal</keyword>